<evidence type="ECO:0000313" key="2">
    <source>
        <dbReference type="Proteomes" id="UP000186364"/>
    </source>
</evidence>
<sequence>MPSWKEVLQIASSIDDTNDFDTLDIVIVSGENSLVQNKIGRLDKHPGRREDVRPASSEQRMIAQTFCLVAKSAKITLGGFRLDAADIQIDALDIRPGLWSPKSLATIAATG</sequence>
<dbReference type="Proteomes" id="UP000186364">
    <property type="component" value="Unassembled WGS sequence"/>
</dbReference>
<accession>A0A1Q9ATC8</accession>
<comment type="caution">
    <text evidence="1">The sequence shown here is derived from an EMBL/GenBank/DDBJ whole genome shotgun (WGS) entry which is preliminary data.</text>
</comment>
<evidence type="ECO:0000313" key="1">
    <source>
        <dbReference type="EMBL" id="OLP58575.1"/>
    </source>
</evidence>
<organism evidence="1 2">
    <name type="scientific">Xaviernesmea oryzae</name>
    <dbReference type="NCBI Taxonomy" id="464029"/>
    <lineage>
        <taxon>Bacteria</taxon>
        <taxon>Pseudomonadati</taxon>
        <taxon>Pseudomonadota</taxon>
        <taxon>Alphaproteobacteria</taxon>
        <taxon>Hyphomicrobiales</taxon>
        <taxon>Rhizobiaceae</taxon>
        <taxon>Rhizobium/Agrobacterium group</taxon>
        <taxon>Xaviernesmea</taxon>
    </lineage>
</organism>
<proteinExistence type="predicted"/>
<gene>
    <name evidence="1" type="ORF">BJF93_17115</name>
</gene>
<keyword evidence="2" id="KW-1185">Reference proteome</keyword>
<dbReference type="EMBL" id="MKIP01000057">
    <property type="protein sequence ID" value="OLP58575.1"/>
    <property type="molecule type" value="Genomic_DNA"/>
</dbReference>
<protein>
    <submittedName>
        <fullName evidence="1">Uncharacterized protein</fullName>
    </submittedName>
</protein>
<name>A0A1Q9ATC8_9HYPH</name>
<dbReference type="AlphaFoldDB" id="A0A1Q9ATC8"/>
<reference evidence="1 2" key="1">
    <citation type="submission" date="2016-09" db="EMBL/GenBank/DDBJ databases">
        <title>Rhizobium sp. nov., a novel species isolated from the rice rhizosphere.</title>
        <authorList>
            <person name="Zhao J."/>
            <person name="Zhang X."/>
        </authorList>
    </citation>
    <scope>NUCLEOTIDE SEQUENCE [LARGE SCALE GENOMIC DNA]</scope>
    <source>
        <strain evidence="1 2">1.7048</strain>
    </source>
</reference>